<name>A0A0C2JMJ1_THEKT</name>
<accession>A0A0C2JMJ1</accession>
<reference evidence="1 2" key="1">
    <citation type="journal article" date="2014" name="Genome Biol. Evol.">
        <title>The genome of the myxosporean Thelohanellus kitauei shows adaptations to nutrient acquisition within its fish host.</title>
        <authorList>
            <person name="Yang Y."/>
            <person name="Xiong J."/>
            <person name="Zhou Z."/>
            <person name="Huo F."/>
            <person name="Miao W."/>
            <person name="Ran C."/>
            <person name="Liu Y."/>
            <person name="Zhang J."/>
            <person name="Feng J."/>
            <person name="Wang M."/>
            <person name="Wang M."/>
            <person name="Wang L."/>
            <person name="Yao B."/>
        </authorList>
    </citation>
    <scope>NUCLEOTIDE SEQUENCE [LARGE SCALE GENOMIC DNA]</scope>
    <source>
        <strain evidence="1">Wuqing</strain>
    </source>
</reference>
<dbReference type="EMBL" id="JWZT01002014">
    <property type="protein sequence ID" value="KII70583.1"/>
    <property type="molecule type" value="Genomic_DNA"/>
</dbReference>
<gene>
    <name evidence="1" type="ORF">RF11_14545</name>
</gene>
<dbReference type="AlphaFoldDB" id="A0A0C2JMJ1"/>
<evidence type="ECO:0000313" key="1">
    <source>
        <dbReference type="EMBL" id="KII70583.1"/>
    </source>
</evidence>
<evidence type="ECO:0000313" key="2">
    <source>
        <dbReference type="Proteomes" id="UP000031668"/>
    </source>
</evidence>
<dbReference type="Proteomes" id="UP000031668">
    <property type="component" value="Unassembled WGS sequence"/>
</dbReference>
<comment type="caution">
    <text evidence="1">The sequence shown here is derived from an EMBL/GenBank/DDBJ whole genome shotgun (WGS) entry which is preliminary data.</text>
</comment>
<keyword evidence="2" id="KW-1185">Reference proteome</keyword>
<sequence length="189" mass="22093">MNKDLSPFEIRFIETLVLTGFEFVKLEPRIVCILCYQVECFMNTVDPKAENVSSDSSDYTVTKSGLDYTVLNSLRYHYLKLFMVLSLLTQPENNRSYVGSVFLVMQKIEEILTYHNTPNSEYASWEWAEVALWLLTEIGLLYFLHPTCHRDQINKFLTLVHGVIPKRSMQFYNLLNVSHFQTILIVCLF</sequence>
<proteinExistence type="predicted"/>
<protein>
    <submittedName>
        <fullName evidence="1">Uncharacterized protein</fullName>
    </submittedName>
</protein>
<organism evidence="1 2">
    <name type="scientific">Thelohanellus kitauei</name>
    <name type="common">Myxosporean</name>
    <dbReference type="NCBI Taxonomy" id="669202"/>
    <lineage>
        <taxon>Eukaryota</taxon>
        <taxon>Metazoa</taxon>
        <taxon>Cnidaria</taxon>
        <taxon>Myxozoa</taxon>
        <taxon>Myxosporea</taxon>
        <taxon>Bivalvulida</taxon>
        <taxon>Platysporina</taxon>
        <taxon>Myxobolidae</taxon>
        <taxon>Thelohanellus</taxon>
    </lineage>
</organism>